<dbReference type="EMBL" id="JANUGU010000001">
    <property type="protein sequence ID" value="MCS0656478.1"/>
    <property type="molecule type" value="Genomic_DNA"/>
</dbReference>
<dbReference type="GO" id="GO:0016787">
    <property type="term" value="F:hydrolase activity"/>
    <property type="evidence" value="ECO:0007669"/>
    <property type="project" value="UniProtKB-KW"/>
</dbReference>
<dbReference type="InterPro" id="IPR001254">
    <property type="entry name" value="Trypsin_dom"/>
</dbReference>
<dbReference type="InterPro" id="IPR043504">
    <property type="entry name" value="Peptidase_S1_PA_chymotrypsin"/>
</dbReference>
<name>A0ABT2CR93_9BURK</name>
<dbReference type="NCBIfam" id="TIGR02595">
    <property type="entry name" value="PEP_CTERM"/>
    <property type="match status" value="1"/>
</dbReference>
<evidence type="ECO:0000313" key="3">
    <source>
        <dbReference type="EMBL" id="MCS0656478.1"/>
    </source>
</evidence>
<dbReference type="Pfam" id="PF07589">
    <property type="entry name" value="PEP-CTERM"/>
    <property type="match status" value="1"/>
</dbReference>
<dbReference type="InterPro" id="IPR013424">
    <property type="entry name" value="Ice-binding_C"/>
</dbReference>
<dbReference type="Pfam" id="PF00089">
    <property type="entry name" value="Trypsin"/>
    <property type="match status" value="1"/>
</dbReference>
<evidence type="ECO:0000256" key="1">
    <source>
        <dbReference type="SAM" id="SignalP"/>
    </source>
</evidence>
<evidence type="ECO:0000313" key="4">
    <source>
        <dbReference type="Proteomes" id="UP001204621"/>
    </source>
</evidence>
<proteinExistence type="predicted"/>
<feature type="signal peptide" evidence="1">
    <location>
        <begin position="1"/>
        <end position="26"/>
    </location>
</feature>
<comment type="caution">
    <text evidence="3">The sequence shown here is derived from an EMBL/GenBank/DDBJ whole genome shotgun (WGS) entry which is preliminary data.</text>
</comment>
<keyword evidence="1" id="KW-0732">Signal</keyword>
<feature type="chain" id="PRO_5045995994" evidence="1">
    <location>
        <begin position="27"/>
        <end position="358"/>
    </location>
</feature>
<dbReference type="Gene3D" id="2.40.10.10">
    <property type="entry name" value="Trypsin-like serine proteases"/>
    <property type="match status" value="1"/>
</dbReference>
<dbReference type="PROSITE" id="PS50240">
    <property type="entry name" value="TRYPSIN_DOM"/>
    <property type="match status" value="1"/>
</dbReference>
<dbReference type="PROSITE" id="PS00134">
    <property type="entry name" value="TRYPSIN_HIS"/>
    <property type="match status" value="1"/>
</dbReference>
<dbReference type="Proteomes" id="UP001204621">
    <property type="component" value="Unassembled WGS sequence"/>
</dbReference>
<feature type="domain" description="Peptidase S1" evidence="2">
    <location>
        <begin position="40"/>
        <end position="328"/>
    </location>
</feature>
<gene>
    <name evidence="3" type="ORF">NX778_00150</name>
</gene>
<keyword evidence="4" id="KW-1185">Reference proteome</keyword>
<dbReference type="SMART" id="SM00020">
    <property type="entry name" value="Tryp_SPc"/>
    <property type="match status" value="1"/>
</dbReference>
<reference evidence="3 4" key="1">
    <citation type="submission" date="2022-08" db="EMBL/GenBank/DDBJ databases">
        <title>Reclassification of Massilia species as members of the genera Telluria, Duganella, Pseudoduganella, Mokoshia gen. nov. and Zemynaea gen. nov. using orthogonal and non-orthogonal genome-based approaches.</title>
        <authorList>
            <person name="Bowman J.P."/>
        </authorList>
    </citation>
    <scope>NUCLEOTIDE SEQUENCE [LARGE SCALE GENOMIC DNA]</scope>
    <source>
        <strain evidence="3 4">JCM 31606</strain>
    </source>
</reference>
<organism evidence="3 4">
    <name type="scientific">Massilia terrae</name>
    <dbReference type="NCBI Taxonomy" id="1811224"/>
    <lineage>
        <taxon>Bacteria</taxon>
        <taxon>Pseudomonadati</taxon>
        <taxon>Pseudomonadota</taxon>
        <taxon>Betaproteobacteria</taxon>
        <taxon>Burkholderiales</taxon>
        <taxon>Oxalobacteraceae</taxon>
        <taxon>Telluria group</taxon>
        <taxon>Massilia</taxon>
    </lineage>
</organism>
<evidence type="ECO:0000259" key="2">
    <source>
        <dbReference type="PROSITE" id="PS50240"/>
    </source>
</evidence>
<dbReference type="InterPro" id="IPR009003">
    <property type="entry name" value="Peptidase_S1_PA"/>
</dbReference>
<accession>A0ABT2CR93</accession>
<dbReference type="SUPFAM" id="SSF50494">
    <property type="entry name" value="Trypsin-like serine proteases"/>
    <property type="match status" value="1"/>
</dbReference>
<protein>
    <submittedName>
        <fullName evidence="3">Trypsin-like serine protease</fullName>
        <ecNumber evidence="3">3.4.21.-</ecNumber>
    </submittedName>
</protein>
<dbReference type="RefSeq" id="WP_258809671.1">
    <property type="nucleotide sequence ID" value="NZ_JANUGU010000001.1"/>
</dbReference>
<dbReference type="EC" id="3.4.21.-" evidence="3"/>
<dbReference type="InterPro" id="IPR018114">
    <property type="entry name" value="TRYPSIN_HIS"/>
</dbReference>
<sequence length="358" mass="36862">MHKLLHFKKMMGVALSLGALIGAAHANASIIADSTVVPAITSGALPDSPGARVDPNGPAAMYSGVVSINIVYSGKSFICTGALVGKRTVVSAGHCVDTTGNGDLIDLSQQGNSVRVVFNNSATPGAYTLISASAVSMNPDYHGFGHCPVGVDSFCVNDDVSVITLAKDAPANAQIYGIANNDMEAGQQVTMVGYGTSGNGVDGFNVAPSFFTKRSGGNVMDLFDLNDEQGFVAGHKEVWYADFDGNGVDTFCTMFNVCTAALGNSVESGIGGGDSGGPSFINLNGQLTLAATNTFTGYFDGQTPGTFGTYLGGIVLGTYQQYLMNASVDALTFVPEPGSFALLGLGVVMLLRARRRVG</sequence>
<keyword evidence="3" id="KW-0378">Hydrolase</keyword>